<dbReference type="AlphaFoldDB" id="A0A5K7ZX95"/>
<organism evidence="1 2">
    <name type="scientific">Desulfosarcina ovata subsp. sediminis</name>
    <dbReference type="NCBI Taxonomy" id="885957"/>
    <lineage>
        <taxon>Bacteria</taxon>
        <taxon>Pseudomonadati</taxon>
        <taxon>Thermodesulfobacteriota</taxon>
        <taxon>Desulfobacteria</taxon>
        <taxon>Desulfobacterales</taxon>
        <taxon>Desulfosarcinaceae</taxon>
        <taxon>Desulfosarcina</taxon>
    </lineage>
</organism>
<evidence type="ECO:0000313" key="2">
    <source>
        <dbReference type="Proteomes" id="UP000425960"/>
    </source>
</evidence>
<dbReference type="RefSeq" id="WP_155324614.1">
    <property type="nucleotide sequence ID" value="NZ_AP021876.1"/>
</dbReference>
<evidence type="ECO:0008006" key="3">
    <source>
        <dbReference type="Google" id="ProtNLM"/>
    </source>
</evidence>
<reference evidence="1 2" key="1">
    <citation type="submission" date="2019-11" db="EMBL/GenBank/DDBJ databases">
        <title>Comparative genomics of hydrocarbon-degrading Desulfosarcina strains.</title>
        <authorList>
            <person name="Watanabe M."/>
            <person name="Kojima H."/>
            <person name="Fukui M."/>
        </authorList>
    </citation>
    <scope>NUCLEOTIDE SEQUENCE [LARGE SCALE GENOMIC DNA]</scope>
    <source>
        <strain evidence="1 2">28bB2T</strain>
    </source>
</reference>
<accession>A0A5K7ZX95</accession>
<proteinExistence type="predicted"/>
<gene>
    <name evidence="1" type="ORF">DSCO28_53700</name>
</gene>
<dbReference type="EMBL" id="AP021876">
    <property type="protein sequence ID" value="BBO84804.1"/>
    <property type="molecule type" value="Genomic_DNA"/>
</dbReference>
<protein>
    <recommendedName>
        <fullName evidence="3">Tetratricopeptide repeat protein</fullName>
    </recommendedName>
</protein>
<evidence type="ECO:0000313" key="1">
    <source>
        <dbReference type="EMBL" id="BBO84804.1"/>
    </source>
</evidence>
<dbReference type="KEGG" id="dov:DSCO28_53700"/>
<dbReference type="SUPFAM" id="SSF48452">
    <property type="entry name" value="TPR-like"/>
    <property type="match status" value="1"/>
</dbReference>
<sequence length="188" mass="21712">MNWESVKEDAYYRGRKLESDARRSSDPQKWEEYADLKTRKGSYTLAIHGYLNAAVQYETRGATDAAVCAYESGWSAAMRSDNKELAVILTYRTAQLHEQQEDWDAAIGAYERLGAFCEKKGAHFQAADAYEHAAETMLRAGKSVVHYQKPIALWERNIRHWEDHGHDHDAVWSRKHIDLYKKLFGVEE</sequence>
<name>A0A5K7ZX95_9BACT</name>
<dbReference type="InterPro" id="IPR011990">
    <property type="entry name" value="TPR-like_helical_dom_sf"/>
</dbReference>
<dbReference type="Proteomes" id="UP000425960">
    <property type="component" value="Chromosome"/>
</dbReference>
<dbReference type="Gene3D" id="1.25.40.10">
    <property type="entry name" value="Tetratricopeptide repeat domain"/>
    <property type="match status" value="1"/>
</dbReference>